<name>A0A229FX91_9BURK</name>
<feature type="transmembrane region" description="Helical" evidence="6">
    <location>
        <begin position="127"/>
        <end position="149"/>
    </location>
</feature>
<gene>
    <name evidence="8" type="ORF">AOC33_04085</name>
</gene>
<dbReference type="Pfam" id="PF01545">
    <property type="entry name" value="Cation_efflux"/>
    <property type="match status" value="1"/>
</dbReference>
<comment type="caution">
    <text evidence="8">The sequence shown here is derived from an EMBL/GenBank/DDBJ whole genome shotgun (WGS) entry which is preliminary data.</text>
</comment>
<dbReference type="GO" id="GO:0005385">
    <property type="term" value="F:zinc ion transmembrane transporter activity"/>
    <property type="evidence" value="ECO:0007669"/>
    <property type="project" value="TreeGrafter"/>
</dbReference>
<dbReference type="InterPro" id="IPR058533">
    <property type="entry name" value="Cation_efflux_TM"/>
</dbReference>
<evidence type="ECO:0000256" key="2">
    <source>
        <dbReference type="ARBA" id="ARBA00022692"/>
    </source>
</evidence>
<dbReference type="AlphaFoldDB" id="A0A229FX91"/>
<feature type="transmembrane region" description="Helical" evidence="6">
    <location>
        <begin position="191"/>
        <end position="210"/>
    </location>
</feature>
<comment type="subcellular location">
    <subcellularLocation>
        <location evidence="1">Membrane</location>
        <topology evidence="1">Multi-pass membrane protein</topology>
    </subcellularLocation>
</comment>
<dbReference type="OrthoDB" id="9799649at2"/>
<proteinExistence type="predicted"/>
<evidence type="ECO:0000256" key="6">
    <source>
        <dbReference type="SAM" id="Phobius"/>
    </source>
</evidence>
<keyword evidence="9" id="KW-1185">Reference proteome</keyword>
<keyword evidence="3" id="KW-0813">Transport</keyword>
<feature type="domain" description="Cation efflux protein transmembrane" evidence="7">
    <location>
        <begin position="104"/>
        <end position="273"/>
    </location>
</feature>
<dbReference type="SUPFAM" id="SSF55008">
    <property type="entry name" value="HMA, heavy metal-associated domain"/>
    <property type="match status" value="1"/>
</dbReference>
<sequence>METHQKSSVTKTIFIVPAMDCPSEEQMIRMALGSLAIHAMDFDIPNRKLIICHSEEPNVVLDKLVPLGFGAKIESSQALEDFEIKLAQLDAAKDAQERKVLIWLLALNGLMFFVEIIVGWIAQSAGLIADALDMFADAAVYMVALYAVGKAAQHKLKAAKLAGVVELLLATLAFWRTGYQIYIGAMPQANAMIWISLLALAVNVTCLYLISKRKNDGVHMRASYIFSANDVLANLGVIIAGVLVAWLNSPIPDWIIGLAIGFLVLSGAIRILRLK</sequence>
<evidence type="ECO:0000259" key="7">
    <source>
        <dbReference type="Pfam" id="PF01545"/>
    </source>
</evidence>
<feature type="transmembrane region" description="Helical" evidence="6">
    <location>
        <begin position="161"/>
        <end position="179"/>
    </location>
</feature>
<dbReference type="RefSeq" id="WP_089515286.1">
    <property type="nucleotide sequence ID" value="NZ_NJGG01000001.1"/>
</dbReference>
<dbReference type="Gene3D" id="1.20.1510.10">
    <property type="entry name" value="Cation efflux protein transmembrane domain"/>
    <property type="match status" value="1"/>
</dbReference>
<organism evidence="8 9">
    <name type="scientific">Polynucleobacter cosmopolitanus</name>
    <dbReference type="NCBI Taxonomy" id="351345"/>
    <lineage>
        <taxon>Bacteria</taxon>
        <taxon>Pseudomonadati</taxon>
        <taxon>Pseudomonadota</taxon>
        <taxon>Betaproteobacteria</taxon>
        <taxon>Burkholderiales</taxon>
        <taxon>Burkholderiaceae</taxon>
        <taxon>Polynucleobacter</taxon>
    </lineage>
</organism>
<reference evidence="8 9" key="1">
    <citation type="submission" date="2017-06" db="EMBL/GenBank/DDBJ databases">
        <title>Reclassification of a Polynucleobacter cosmopolitanus strain isolated from tropical Lake Victoria as Polynucleobacter victoriensis comb. nov.</title>
        <authorList>
            <person name="Hahn M.W."/>
        </authorList>
    </citation>
    <scope>NUCLEOTIDE SEQUENCE [LARGE SCALE GENOMIC DNA]</scope>
    <source>
        <strain evidence="8 9">MWH-MoIso2</strain>
    </source>
</reference>
<dbReference type="PANTHER" id="PTHR11562:SF17">
    <property type="entry name" value="RE54080P-RELATED"/>
    <property type="match status" value="1"/>
</dbReference>
<feature type="transmembrane region" description="Helical" evidence="6">
    <location>
        <begin position="100"/>
        <end position="121"/>
    </location>
</feature>
<keyword evidence="2 6" id="KW-0812">Transmembrane</keyword>
<keyword evidence="3" id="KW-0862">Zinc</keyword>
<feature type="transmembrane region" description="Helical" evidence="6">
    <location>
        <begin position="231"/>
        <end position="248"/>
    </location>
</feature>
<protein>
    <recommendedName>
        <fullName evidence="7">Cation efflux protein transmembrane domain-containing protein</fullName>
    </recommendedName>
</protein>
<dbReference type="EMBL" id="NJGG01000001">
    <property type="protein sequence ID" value="OXL16260.1"/>
    <property type="molecule type" value="Genomic_DNA"/>
</dbReference>
<keyword evidence="3" id="KW-0406">Ion transport</keyword>
<keyword evidence="4 6" id="KW-1133">Transmembrane helix</keyword>
<evidence type="ECO:0000256" key="4">
    <source>
        <dbReference type="ARBA" id="ARBA00022989"/>
    </source>
</evidence>
<evidence type="ECO:0000313" key="8">
    <source>
        <dbReference type="EMBL" id="OXL16260.1"/>
    </source>
</evidence>
<feature type="transmembrane region" description="Helical" evidence="6">
    <location>
        <begin position="254"/>
        <end position="272"/>
    </location>
</feature>
<dbReference type="GO" id="GO:0005886">
    <property type="term" value="C:plasma membrane"/>
    <property type="evidence" value="ECO:0007669"/>
    <property type="project" value="TreeGrafter"/>
</dbReference>
<dbReference type="InterPro" id="IPR027469">
    <property type="entry name" value="Cation_efflux_TMD_sf"/>
</dbReference>
<dbReference type="SUPFAM" id="SSF161111">
    <property type="entry name" value="Cation efflux protein transmembrane domain-like"/>
    <property type="match status" value="1"/>
</dbReference>
<evidence type="ECO:0000256" key="1">
    <source>
        <dbReference type="ARBA" id="ARBA00004141"/>
    </source>
</evidence>
<dbReference type="Proteomes" id="UP000215188">
    <property type="component" value="Unassembled WGS sequence"/>
</dbReference>
<keyword evidence="3" id="KW-0864">Zinc transport</keyword>
<accession>A0A229FX91</accession>
<dbReference type="InterPro" id="IPR050681">
    <property type="entry name" value="CDF/SLC30A"/>
</dbReference>
<dbReference type="InterPro" id="IPR036163">
    <property type="entry name" value="HMA_dom_sf"/>
</dbReference>
<keyword evidence="5 6" id="KW-0472">Membrane</keyword>
<dbReference type="GO" id="GO:0046872">
    <property type="term" value="F:metal ion binding"/>
    <property type="evidence" value="ECO:0007669"/>
    <property type="project" value="InterPro"/>
</dbReference>
<evidence type="ECO:0000256" key="5">
    <source>
        <dbReference type="ARBA" id="ARBA00023136"/>
    </source>
</evidence>
<evidence type="ECO:0000313" key="9">
    <source>
        <dbReference type="Proteomes" id="UP000215188"/>
    </source>
</evidence>
<dbReference type="PANTHER" id="PTHR11562">
    <property type="entry name" value="CATION EFFLUX PROTEIN/ ZINC TRANSPORTER"/>
    <property type="match status" value="1"/>
</dbReference>
<evidence type="ECO:0000256" key="3">
    <source>
        <dbReference type="ARBA" id="ARBA00022906"/>
    </source>
</evidence>